<organism evidence="1">
    <name type="scientific">Rhizophora mucronata</name>
    <name type="common">Asiatic mangrove</name>
    <dbReference type="NCBI Taxonomy" id="61149"/>
    <lineage>
        <taxon>Eukaryota</taxon>
        <taxon>Viridiplantae</taxon>
        <taxon>Streptophyta</taxon>
        <taxon>Embryophyta</taxon>
        <taxon>Tracheophyta</taxon>
        <taxon>Spermatophyta</taxon>
        <taxon>Magnoliopsida</taxon>
        <taxon>eudicotyledons</taxon>
        <taxon>Gunneridae</taxon>
        <taxon>Pentapetalae</taxon>
        <taxon>rosids</taxon>
        <taxon>fabids</taxon>
        <taxon>Malpighiales</taxon>
        <taxon>Rhizophoraceae</taxon>
        <taxon>Rhizophora</taxon>
    </lineage>
</organism>
<name>A0A2P2MNY4_RHIMU</name>
<reference evidence="1" key="1">
    <citation type="submission" date="2018-02" db="EMBL/GenBank/DDBJ databases">
        <title>Rhizophora mucronata_Transcriptome.</title>
        <authorList>
            <person name="Meera S.P."/>
            <person name="Sreeshan A."/>
            <person name="Augustine A."/>
        </authorList>
    </citation>
    <scope>NUCLEOTIDE SEQUENCE</scope>
    <source>
        <tissue evidence="1">Leaf</tissue>
    </source>
</reference>
<accession>A0A2P2MNY4</accession>
<protein>
    <submittedName>
        <fullName evidence="1">Uncharacterized protein</fullName>
    </submittedName>
</protein>
<dbReference type="EMBL" id="GGEC01051428">
    <property type="protein sequence ID" value="MBX31912.1"/>
    <property type="molecule type" value="Transcribed_RNA"/>
</dbReference>
<evidence type="ECO:0000313" key="1">
    <source>
        <dbReference type="EMBL" id="MBX31912.1"/>
    </source>
</evidence>
<dbReference type="AlphaFoldDB" id="A0A2P2MNY4"/>
<sequence length="130" mass="15207">MHWRCWYACHTEGLVDVKPIQVMELGFSWLYLIPSSRRSQRILGLSYHHLGNMQLACSFCPHQKIEGKKAKECSLRLPSLLVIQFLGGDQCLRITQDWATLLYRQSPWLSKCSLPLLLDQKLIWNNRCTF</sequence>
<proteinExistence type="predicted"/>